<proteinExistence type="predicted"/>
<dbReference type="Pfam" id="PF12787">
    <property type="entry name" value="EcsC"/>
    <property type="match status" value="1"/>
</dbReference>
<dbReference type="EMBL" id="CP127294">
    <property type="protein sequence ID" value="WIX82880.1"/>
    <property type="molecule type" value="Genomic_DNA"/>
</dbReference>
<keyword evidence="2" id="KW-1185">Reference proteome</keyword>
<accession>A0A9Y2IM55</accession>
<dbReference type="KEGG" id="acab:QRX50_19945"/>
<dbReference type="RefSeq" id="WP_285973443.1">
    <property type="nucleotide sequence ID" value="NZ_CP127294.1"/>
</dbReference>
<protein>
    <submittedName>
        <fullName evidence="1">EcsC family protein</fullName>
    </submittedName>
</protein>
<dbReference type="AlphaFoldDB" id="A0A9Y2IM55"/>
<evidence type="ECO:0000313" key="1">
    <source>
        <dbReference type="EMBL" id="WIX82880.1"/>
    </source>
</evidence>
<gene>
    <name evidence="1" type="ORF">QRX50_19945</name>
</gene>
<dbReference type="InterPro" id="IPR024787">
    <property type="entry name" value="EcsC"/>
</dbReference>
<name>A0A9Y2IM55_9PSEU</name>
<dbReference type="Proteomes" id="UP001236014">
    <property type="component" value="Chromosome"/>
</dbReference>
<dbReference type="PANTHER" id="PTHR41260:SF1">
    <property type="entry name" value="PROTEIN ECSC"/>
    <property type="match status" value="1"/>
</dbReference>
<organism evidence="1 2">
    <name type="scientific">Amycolatopsis carbonis</name>
    <dbReference type="NCBI Taxonomy" id="715471"/>
    <lineage>
        <taxon>Bacteria</taxon>
        <taxon>Bacillati</taxon>
        <taxon>Actinomycetota</taxon>
        <taxon>Actinomycetes</taxon>
        <taxon>Pseudonocardiales</taxon>
        <taxon>Pseudonocardiaceae</taxon>
        <taxon>Amycolatopsis</taxon>
    </lineage>
</organism>
<reference evidence="1 2" key="1">
    <citation type="submission" date="2023-06" db="EMBL/GenBank/DDBJ databases">
        <authorList>
            <person name="Oyuntsetseg B."/>
            <person name="Kim S.B."/>
        </authorList>
    </citation>
    <scope>NUCLEOTIDE SEQUENCE [LARGE SCALE GENOMIC DNA]</scope>
    <source>
        <strain evidence="1 2">2-15</strain>
    </source>
</reference>
<evidence type="ECO:0000313" key="2">
    <source>
        <dbReference type="Proteomes" id="UP001236014"/>
    </source>
</evidence>
<dbReference type="PANTHER" id="PTHR41260">
    <property type="entry name" value="PROTEIN ECSC"/>
    <property type="match status" value="1"/>
</dbReference>
<sequence>MGIEQMSPYELAAWQDIERWRSERLAVSERRLVPQRVRDRMARGGQIAKGRLEQVPGVDQLTAIVHNSIDGLLTLVNKASEATLRRKAVVAAYAKRGHAVSELSDIHQLDLVDIDKAKPRLGLSYTTFSAVEGAGAGLAVSGGELLTTAGGVFGAGAGAAPGAGTVAATIAADAVFVLGAMTRAIAHTAAYYGYDTELPQERVFALGVLNFGMAQQTGKSFAYVQLNKVVNDLARRATWEQLNKNGVTRIVKAFYERSATELTKKKLGQAVPVLGIAIGAGLNARLLSNLTSDAEHLYRERFLREKHNLKTVDVAVNTESVDPALGDDTVHIAEIVEEATADEQDTQRAG</sequence>